<evidence type="ECO:0000313" key="9">
    <source>
        <dbReference type="Proteomes" id="UP000310017"/>
    </source>
</evidence>
<comment type="subcellular location">
    <subcellularLocation>
        <location evidence="1">Cell outer membrane</location>
    </subcellularLocation>
</comment>
<keyword evidence="9" id="KW-1185">Reference proteome</keyword>
<dbReference type="InterPro" id="IPR011990">
    <property type="entry name" value="TPR-like_helical_dom_sf"/>
</dbReference>
<dbReference type="Proteomes" id="UP000310017">
    <property type="component" value="Chromosome"/>
</dbReference>
<keyword evidence="5" id="KW-0998">Cell outer membrane</keyword>
<dbReference type="OrthoDB" id="5694214at2"/>
<comment type="similarity">
    <text evidence="2">Belongs to the SusD family.</text>
</comment>
<evidence type="ECO:0000313" key="8">
    <source>
        <dbReference type="EMBL" id="QCW99540.1"/>
    </source>
</evidence>
<gene>
    <name evidence="8" type="ORF">FGM00_05230</name>
</gene>
<evidence type="ECO:0000256" key="4">
    <source>
        <dbReference type="ARBA" id="ARBA00023136"/>
    </source>
</evidence>
<feature type="domain" description="RagB/SusD" evidence="6">
    <location>
        <begin position="350"/>
        <end position="458"/>
    </location>
</feature>
<evidence type="ECO:0000256" key="3">
    <source>
        <dbReference type="ARBA" id="ARBA00022729"/>
    </source>
</evidence>
<dbReference type="RefSeq" id="WP_138851893.1">
    <property type="nucleotide sequence ID" value="NZ_CP040710.1"/>
</dbReference>
<dbReference type="PROSITE" id="PS51257">
    <property type="entry name" value="PROKAR_LIPOPROTEIN"/>
    <property type="match status" value="1"/>
</dbReference>
<organism evidence="8 9">
    <name type="scientific">Aggregatimonas sangjinii</name>
    <dbReference type="NCBI Taxonomy" id="2583587"/>
    <lineage>
        <taxon>Bacteria</taxon>
        <taxon>Pseudomonadati</taxon>
        <taxon>Bacteroidota</taxon>
        <taxon>Flavobacteriia</taxon>
        <taxon>Flavobacteriales</taxon>
        <taxon>Flavobacteriaceae</taxon>
        <taxon>Aggregatimonas</taxon>
    </lineage>
</organism>
<protein>
    <submittedName>
        <fullName evidence="8">RagB/SusD family nutrient uptake outer membrane protein</fullName>
    </submittedName>
</protein>
<evidence type="ECO:0000256" key="5">
    <source>
        <dbReference type="ARBA" id="ARBA00023237"/>
    </source>
</evidence>
<dbReference type="GO" id="GO:0009279">
    <property type="term" value="C:cell outer membrane"/>
    <property type="evidence" value="ECO:0007669"/>
    <property type="project" value="UniProtKB-SubCell"/>
</dbReference>
<keyword evidence="3" id="KW-0732">Signal</keyword>
<dbReference type="KEGG" id="asag:FGM00_05230"/>
<accession>A0A5B7SRB8</accession>
<feature type="domain" description="SusD-like N-terminal" evidence="7">
    <location>
        <begin position="44"/>
        <end position="222"/>
    </location>
</feature>
<evidence type="ECO:0000259" key="6">
    <source>
        <dbReference type="Pfam" id="PF07980"/>
    </source>
</evidence>
<proteinExistence type="inferred from homology"/>
<name>A0A5B7SRB8_9FLAO</name>
<reference evidence="8 9" key="1">
    <citation type="submission" date="2019-05" db="EMBL/GenBank/DDBJ databases">
        <title>Genome sequencing of F202Z8.</title>
        <authorList>
            <person name="Kwon Y.M."/>
        </authorList>
    </citation>
    <scope>NUCLEOTIDE SEQUENCE [LARGE SCALE GENOMIC DNA]</scope>
    <source>
        <strain evidence="8 9">F202Z8</strain>
    </source>
</reference>
<dbReference type="InterPro" id="IPR033985">
    <property type="entry name" value="SusD-like_N"/>
</dbReference>
<dbReference type="InterPro" id="IPR012944">
    <property type="entry name" value="SusD_RagB_dom"/>
</dbReference>
<dbReference type="CDD" id="cd08977">
    <property type="entry name" value="SusD"/>
    <property type="match status" value="1"/>
</dbReference>
<dbReference type="Pfam" id="PF07980">
    <property type="entry name" value="SusD_RagB"/>
    <property type="match status" value="1"/>
</dbReference>
<dbReference type="EMBL" id="CP040710">
    <property type="protein sequence ID" value="QCW99540.1"/>
    <property type="molecule type" value="Genomic_DNA"/>
</dbReference>
<keyword evidence="4" id="KW-0472">Membrane</keyword>
<sequence>MKTEIYQIKFYKVLLLTFFLCLTISCEDTLKEEPPSVISLEEITEENLDALLIGVYEPLTRSRGRIWETQFLLAQTLMEESSRNTGGRGRLAEYDFLGGASGYQAGWPTLYNAVGRANILLQNLETNDIISEDLKNRAIGEASFVRAVVYYTLVRGWGSVPLRLVPVNDSDNTGQPLESVENIYAQIINDLMVAENSLDLTTSNPGRATSGAAKVMLADVYLTQGNFQAARDKAIEVIDEASTYGYALLDSYPEIFSPTAPTHAEDVFSLKFSQNVGLGNFIPTYFAPAQPNTLANEAGIAARGLAFAAADGDSPLIANWDDNDLRKSWNLYSSVVVNGETVELESLPPETEFLYGKYRDPGAVEETAAGNDFFLYRYADALLIFAEAENQVNGPTAEAYEAVNQIRRRAYGVDQGTPDAAVDFPEGLSQSEFDDLIFQERGYEFMAEAKRWFDMVRTGRWETIIPAANKPLPTQLTWELPNSELQNNPALND</sequence>
<dbReference type="Pfam" id="PF14322">
    <property type="entry name" value="SusD-like_3"/>
    <property type="match status" value="1"/>
</dbReference>
<dbReference type="SUPFAM" id="SSF48452">
    <property type="entry name" value="TPR-like"/>
    <property type="match status" value="1"/>
</dbReference>
<evidence type="ECO:0000256" key="2">
    <source>
        <dbReference type="ARBA" id="ARBA00006275"/>
    </source>
</evidence>
<dbReference type="AlphaFoldDB" id="A0A5B7SRB8"/>
<evidence type="ECO:0000259" key="7">
    <source>
        <dbReference type="Pfam" id="PF14322"/>
    </source>
</evidence>
<evidence type="ECO:0000256" key="1">
    <source>
        <dbReference type="ARBA" id="ARBA00004442"/>
    </source>
</evidence>
<dbReference type="Gene3D" id="1.25.40.390">
    <property type="match status" value="1"/>
</dbReference>